<protein>
    <recommendedName>
        <fullName evidence="1">DUF3846 domain-containing protein</fullName>
    </recommendedName>
</protein>
<reference evidence="3 4" key="3">
    <citation type="submission" date="2020-02" db="EMBL/GenBank/DDBJ databases">
        <title>Sequencing the genomes of 1000 actinobacteria strains.</title>
        <authorList>
            <person name="Klenk H.-P."/>
        </authorList>
    </citation>
    <scope>NUCLEOTIDE SEQUENCE [LARGE SCALE GENOMIC DNA]</scope>
    <source>
        <strain evidence="3 4">DSM 45201</strain>
    </source>
</reference>
<organism evidence="3 4">
    <name type="scientific">Modestobacter marinus</name>
    <dbReference type="NCBI Taxonomy" id="477641"/>
    <lineage>
        <taxon>Bacteria</taxon>
        <taxon>Bacillati</taxon>
        <taxon>Actinomycetota</taxon>
        <taxon>Actinomycetes</taxon>
        <taxon>Geodermatophilales</taxon>
        <taxon>Geodermatophilaceae</taxon>
        <taxon>Modestobacter</taxon>
    </lineage>
</organism>
<dbReference type="EMBL" id="JAAMPA010000008">
    <property type="protein sequence ID" value="NIH70311.1"/>
    <property type="molecule type" value="Genomic_DNA"/>
</dbReference>
<dbReference type="AlphaFoldDB" id="A0A846LS41"/>
<evidence type="ECO:0000313" key="4">
    <source>
        <dbReference type="Proteomes" id="UP000552836"/>
    </source>
</evidence>
<dbReference type="Proteomes" id="UP000552836">
    <property type="component" value="Unassembled WGS sequence"/>
</dbReference>
<dbReference type="Pfam" id="PF12957">
    <property type="entry name" value="DUF3846"/>
    <property type="match status" value="1"/>
</dbReference>
<comment type="caution">
    <text evidence="3">The sequence shown here is derived from an EMBL/GenBank/DDBJ whole genome shotgun (WGS) entry which is preliminary data.</text>
</comment>
<sequence>MTETTATASGTDTTAITVVRLDIEGNAIRAQWSPGPSGSLLEPLQAAVGGDVDVVRLHPEMEMWVHDEGLYRCELNPVASAVAAGMGFSRQLYCGPVVFTGGADEDGNTLGLSEELAEVLLELVERLKANPVRMAAITIRGEAFMAAYR</sequence>
<gene>
    <name evidence="3" type="ORF">FB380_004822</name>
    <name evidence="2" type="ORF">GCM10011589_48240</name>
</gene>
<dbReference type="Proteomes" id="UP000648663">
    <property type="component" value="Unassembled WGS sequence"/>
</dbReference>
<evidence type="ECO:0000313" key="3">
    <source>
        <dbReference type="EMBL" id="NIH70311.1"/>
    </source>
</evidence>
<dbReference type="RefSeq" id="WP_166757849.1">
    <property type="nucleotide sequence ID" value="NZ_BAABJU010000033.1"/>
</dbReference>
<reference evidence="5" key="2">
    <citation type="journal article" date="2019" name="Int. J. Syst. Evol. Microbiol.">
        <title>The Global Catalogue of Microorganisms (GCM) 10K type strain sequencing project: providing services to taxonomists for standard genome sequencing and annotation.</title>
        <authorList>
            <consortium name="The Broad Institute Genomics Platform"/>
            <consortium name="The Broad Institute Genome Sequencing Center for Infectious Disease"/>
            <person name="Wu L."/>
            <person name="Ma J."/>
        </authorList>
    </citation>
    <scope>NUCLEOTIDE SEQUENCE [LARGE SCALE GENOMIC DNA]</scope>
    <source>
        <strain evidence="5">CGMCC 4.5581</strain>
    </source>
</reference>
<name>A0A846LS41_9ACTN</name>
<proteinExistence type="predicted"/>
<reference evidence="2" key="4">
    <citation type="submission" date="2024-05" db="EMBL/GenBank/DDBJ databases">
        <authorList>
            <person name="Sun Q."/>
            <person name="Zhou Y."/>
        </authorList>
    </citation>
    <scope>NUCLEOTIDE SEQUENCE</scope>
    <source>
        <strain evidence="2">CGMCC 4.5581</strain>
    </source>
</reference>
<reference evidence="2" key="1">
    <citation type="journal article" date="2014" name="Int. J. Syst. Evol. Microbiol.">
        <title>Complete genome of a new Firmicutes species belonging to the dominant human colonic microbiota ('Ruminococcus bicirculans') reveals two chromosomes and a selective capacity to utilize plant glucans.</title>
        <authorList>
            <consortium name="NISC Comparative Sequencing Program"/>
            <person name="Wegmann U."/>
            <person name="Louis P."/>
            <person name="Goesmann A."/>
            <person name="Henrissat B."/>
            <person name="Duncan S.H."/>
            <person name="Flint H.J."/>
        </authorList>
    </citation>
    <scope>NUCLEOTIDE SEQUENCE</scope>
    <source>
        <strain evidence="2">CGMCC 4.5581</strain>
    </source>
</reference>
<evidence type="ECO:0000313" key="5">
    <source>
        <dbReference type="Proteomes" id="UP000648663"/>
    </source>
</evidence>
<feature type="domain" description="DUF3846" evidence="1">
    <location>
        <begin position="18"/>
        <end position="122"/>
    </location>
</feature>
<evidence type="ECO:0000313" key="2">
    <source>
        <dbReference type="EMBL" id="GGL86205.1"/>
    </source>
</evidence>
<evidence type="ECO:0000259" key="1">
    <source>
        <dbReference type="Pfam" id="PF12957"/>
    </source>
</evidence>
<accession>A0A846LS41</accession>
<dbReference type="InterPro" id="IPR024559">
    <property type="entry name" value="DUF3846"/>
</dbReference>
<keyword evidence="5" id="KW-1185">Reference proteome</keyword>
<dbReference type="EMBL" id="BMMI01000022">
    <property type="protein sequence ID" value="GGL86205.1"/>
    <property type="molecule type" value="Genomic_DNA"/>
</dbReference>